<dbReference type="Pfam" id="PF11412">
    <property type="entry name" value="DsbD_N"/>
    <property type="match status" value="1"/>
</dbReference>
<dbReference type="GO" id="GO:0015035">
    <property type="term" value="F:protein-disulfide reductase activity"/>
    <property type="evidence" value="ECO:0007669"/>
    <property type="project" value="TreeGrafter"/>
</dbReference>
<feature type="transmembrane region" description="Helical" evidence="6">
    <location>
        <begin position="408"/>
        <end position="428"/>
    </location>
</feature>
<keyword evidence="2 6" id="KW-0812">Transmembrane</keyword>
<feature type="chain" id="PRO_5032527037" evidence="7">
    <location>
        <begin position="23"/>
        <end position="606"/>
    </location>
</feature>
<evidence type="ECO:0000256" key="4">
    <source>
        <dbReference type="ARBA" id="ARBA00022989"/>
    </source>
</evidence>
<protein>
    <submittedName>
        <fullName evidence="10">Cytochrome c biogenesis protein transmembrane region</fullName>
    </submittedName>
</protein>
<feature type="transmembrane region" description="Helical" evidence="6">
    <location>
        <begin position="265"/>
        <end position="288"/>
    </location>
</feature>
<evidence type="ECO:0000256" key="1">
    <source>
        <dbReference type="ARBA" id="ARBA00004141"/>
    </source>
</evidence>
<sequence length="606" mass="63888">MRIIAIAFAILTMLSAVSPAAAIEKPLEMDQAFKATVEREEDGRAVIRWQILDGYYLYRDYLSAENEDGSRLELQTIPGTMKDDPNFGSTEIYYSSATASLPGAPQKFRVTYQGCQDKGLCYPPTTKTVDLASLSVEDGRIFSSSGFAPARQTSATFSEIDAENDFSLSDEHARTAVDRMLADGGMVLLLGGFVGFGLLLAFTPCVFPMYPIVAAMLTREGERLTARRGFLLSSSYVLALAIAFGLLGMAAAWSGQNLQIALQSTYAAGAICILFAILALSNFGLFHIQIPSAISARFGKTSRGRGTIAGAVALGFTSALLIGPCVTAPLAGALLYIARTGDVVIGAAALFALGLGKGIPLIVMATASGKALPRAGMWMEKVRQLFGFAFLATALWMATPLVPEQVALLGWALVALSFGVFAFSAAAAHSQSGMTVVARTTGLASVIWAGLLFVGLGLGATDPLAPLKPLTGSGGPAAIASIDKADFAKVSSIADLGDRIDDAPGHESTLLYVTADWCVTCRTIERSHFTSPEVIAAVNGLNLVSLDLTKLDADKQATLSALKVIGPPTMVFLDSKRREPSATRLVGEFSIRDLATSARKAKHGEL</sequence>
<dbReference type="PANTHER" id="PTHR32234:SF0">
    <property type="entry name" value="THIOL:DISULFIDE INTERCHANGE PROTEIN DSBD"/>
    <property type="match status" value="1"/>
</dbReference>
<evidence type="ECO:0000256" key="5">
    <source>
        <dbReference type="ARBA" id="ARBA00023136"/>
    </source>
</evidence>
<keyword evidence="5 6" id="KW-0472">Membrane</keyword>
<feature type="transmembrane region" description="Helical" evidence="6">
    <location>
        <begin position="440"/>
        <end position="460"/>
    </location>
</feature>
<organism evidence="10 11">
    <name type="scientific">Agrobacterium tumefaciens str. B6</name>
    <dbReference type="NCBI Taxonomy" id="1183423"/>
    <lineage>
        <taxon>Bacteria</taxon>
        <taxon>Pseudomonadati</taxon>
        <taxon>Pseudomonadota</taxon>
        <taxon>Alphaproteobacteria</taxon>
        <taxon>Hyphomicrobiales</taxon>
        <taxon>Rhizobiaceae</taxon>
        <taxon>Rhizobium/Agrobacterium group</taxon>
        <taxon>Agrobacterium</taxon>
        <taxon>Agrobacterium tumefaciens complex</taxon>
    </lineage>
</organism>
<comment type="subcellular location">
    <subcellularLocation>
        <location evidence="1">Membrane</location>
        <topology evidence="1">Multi-pass membrane protein</topology>
    </subcellularLocation>
</comment>
<evidence type="ECO:0000256" key="2">
    <source>
        <dbReference type="ARBA" id="ARBA00022692"/>
    </source>
</evidence>
<dbReference type="Proteomes" id="UP000192074">
    <property type="component" value="Unassembled WGS sequence"/>
</dbReference>
<dbReference type="NCBIfam" id="NF001419">
    <property type="entry name" value="PRK00293.1"/>
    <property type="match status" value="1"/>
</dbReference>
<feature type="domain" description="Thiol:disulfide interchange protein DsbD N-terminal" evidence="9">
    <location>
        <begin position="25"/>
        <end position="131"/>
    </location>
</feature>
<proteinExistence type="predicted"/>
<dbReference type="EMBL" id="FCNL01000040">
    <property type="protein sequence ID" value="CVI24600.1"/>
    <property type="molecule type" value="Genomic_DNA"/>
</dbReference>
<evidence type="ECO:0000256" key="3">
    <source>
        <dbReference type="ARBA" id="ARBA00022748"/>
    </source>
</evidence>
<dbReference type="GO" id="GO:0045454">
    <property type="term" value="P:cell redox homeostasis"/>
    <property type="evidence" value="ECO:0007669"/>
    <property type="project" value="TreeGrafter"/>
</dbReference>
<dbReference type="InterPro" id="IPR028250">
    <property type="entry name" value="DsbDN"/>
</dbReference>
<dbReference type="GO" id="GO:0017004">
    <property type="term" value="P:cytochrome complex assembly"/>
    <property type="evidence" value="ECO:0007669"/>
    <property type="project" value="UniProtKB-KW"/>
</dbReference>
<dbReference type="Pfam" id="PF02683">
    <property type="entry name" value="DsbD_TM"/>
    <property type="match status" value="1"/>
</dbReference>
<feature type="transmembrane region" description="Helical" evidence="6">
    <location>
        <begin position="230"/>
        <end position="253"/>
    </location>
</feature>
<accession>A0A822VAE6</accession>
<keyword evidence="3" id="KW-0201">Cytochrome c-type biogenesis</keyword>
<feature type="transmembrane region" description="Helical" evidence="6">
    <location>
        <begin position="308"/>
        <end position="337"/>
    </location>
</feature>
<dbReference type="InterPro" id="IPR036249">
    <property type="entry name" value="Thioredoxin-like_sf"/>
</dbReference>
<keyword evidence="7" id="KW-0732">Signal</keyword>
<dbReference type="SUPFAM" id="SSF52833">
    <property type="entry name" value="Thioredoxin-like"/>
    <property type="match status" value="1"/>
</dbReference>
<dbReference type="Gene3D" id="2.60.40.1250">
    <property type="entry name" value="Thiol:disulfide interchange protein DsbD, N-terminal domain"/>
    <property type="match status" value="1"/>
</dbReference>
<gene>
    <name evidence="10" type="ORF">AGR4A_pAt10205</name>
</gene>
<feature type="transmembrane region" description="Helical" evidence="6">
    <location>
        <begin position="186"/>
        <end position="210"/>
    </location>
</feature>
<evidence type="ECO:0000256" key="6">
    <source>
        <dbReference type="SAM" id="Phobius"/>
    </source>
</evidence>
<evidence type="ECO:0000256" key="7">
    <source>
        <dbReference type="SAM" id="SignalP"/>
    </source>
</evidence>
<feature type="signal peptide" evidence="7">
    <location>
        <begin position="1"/>
        <end position="22"/>
    </location>
</feature>
<dbReference type="Gene3D" id="3.40.30.10">
    <property type="entry name" value="Glutaredoxin"/>
    <property type="match status" value="1"/>
</dbReference>
<reference evidence="10 11" key="1">
    <citation type="submission" date="2016-01" db="EMBL/GenBank/DDBJ databases">
        <authorList>
            <person name="Regsiter A."/>
            <person name="william w."/>
        </authorList>
    </citation>
    <scope>NUCLEOTIDE SEQUENCE [LARGE SCALE GENOMIC DNA]</scope>
    <source>
        <strain evidence="10 11">B6</strain>
    </source>
</reference>
<dbReference type="GO" id="GO:0016020">
    <property type="term" value="C:membrane"/>
    <property type="evidence" value="ECO:0007669"/>
    <property type="project" value="UniProtKB-SubCell"/>
</dbReference>
<feature type="transmembrane region" description="Helical" evidence="6">
    <location>
        <begin position="343"/>
        <end position="364"/>
    </location>
</feature>
<dbReference type="InterPro" id="IPR003834">
    <property type="entry name" value="Cyt_c_assmbl_TM_dom"/>
</dbReference>
<evidence type="ECO:0000313" key="10">
    <source>
        <dbReference type="EMBL" id="CVI24600.1"/>
    </source>
</evidence>
<dbReference type="InterPro" id="IPR036929">
    <property type="entry name" value="DsbDN_sf"/>
</dbReference>
<keyword evidence="4 6" id="KW-1133">Transmembrane helix</keyword>
<dbReference type="PANTHER" id="PTHR32234">
    <property type="entry name" value="THIOL:DISULFIDE INTERCHANGE PROTEIN DSBD"/>
    <property type="match status" value="1"/>
</dbReference>
<dbReference type="RefSeq" id="WP_060725933.1">
    <property type="nucleotide sequence ID" value="NZ_LMVK01000052.1"/>
</dbReference>
<evidence type="ECO:0000313" key="11">
    <source>
        <dbReference type="Proteomes" id="UP000192074"/>
    </source>
</evidence>
<evidence type="ECO:0000259" key="9">
    <source>
        <dbReference type="Pfam" id="PF11412"/>
    </source>
</evidence>
<feature type="domain" description="Cytochrome C biogenesis protein transmembrane" evidence="8">
    <location>
        <begin position="187"/>
        <end position="401"/>
    </location>
</feature>
<name>A0A822VAE6_AGRTU</name>
<dbReference type="SUPFAM" id="SSF74863">
    <property type="entry name" value="Thiol:disulfide interchange protein DsbD, N-terminal domain (DsbD-alpha)"/>
    <property type="match status" value="1"/>
</dbReference>
<evidence type="ECO:0000259" key="8">
    <source>
        <dbReference type="Pfam" id="PF02683"/>
    </source>
</evidence>
<feature type="transmembrane region" description="Helical" evidence="6">
    <location>
        <begin position="385"/>
        <end position="402"/>
    </location>
</feature>
<comment type="caution">
    <text evidence="10">The sequence shown here is derived from an EMBL/GenBank/DDBJ whole genome shotgun (WGS) entry which is preliminary data.</text>
</comment>
<dbReference type="AlphaFoldDB" id="A0A822VAE6"/>